<evidence type="ECO:0000256" key="2">
    <source>
        <dbReference type="PROSITE-ProRule" id="PRU00059"/>
    </source>
</evidence>
<feature type="domain" description="CUB" evidence="4">
    <location>
        <begin position="154"/>
        <end position="283"/>
    </location>
</feature>
<dbReference type="CDD" id="cd00041">
    <property type="entry name" value="CUB"/>
    <property type="match status" value="2"/>
</dbReference>
<gene>
    <name evidence="6" type="ORF">CRE_05008</name>
</gene>
<dbReference type="EMBL" id="DS268459">
    <property type="protein sequence ID" value="EFP06026.1"/>
    <property type="molecule type" value="Genomic_DNA"/>
</dbReference>
<dbReference type="SUPFAM" id="SSF56436">
    <property type="entry name" value="C-type lectin-like"/>
    <property type="match status" value="1"/>
</dbReference>
<feature type="signal peptide" evidence="3">
    <location>
        <begin position="1"/>
        <end position="20"/>
    </location>
</feature>
<dbReference type="PROSITE" id="PS01180">
    <property type="entry name" value="CUB"/>
    <property type="match status" value="2"/>
</dbReference>
<dbReference type="InterPro" id="IPR035914">
    <property type="entry name" value="Sperma_CUB_dom_sf"/>
</dbReference>
<reference evidence="6" key="1">
    <citation type="submission" date="2007-07" db="EMBL/GenBank/DDBJ databases">
        <title>PCAP assembly of the Caenorhabditis remanei genome.</title>
        <authorList>
            <consortium name="The Caenorhabditis remanei Sequencing Consortium"/>
            <person name="Wilson R.K."/>
        </authorList>
    </citation>
    <scope>NUCLEOTIDE SEQUENCE [LARGE SCALE GENOMIC DNA]</scope>
    <source>
        <strain evidence="6">PB4641</strain>
    </source>
</reference>
<dbReference type="STRING" id="31234.E3MNG2"/>
<dbReference type="SMART" id="SM00034">
    <property type="entry name" value="CLECT"/>
    <property type="match status" value="1"/>
</dbReference>
<dbReference type="AlphaFoldDB" id="E3MNG2"/>
<dbReference type="eggNOG" id="KOG4297">
    <property type="taxonomic scope" value="Eukaryota"/>
</dbReference>
<dbReference type="PANTHER" id="PTHR47761">
    <property type="entry name" value="C-TYPE LECTIN-RELATED"/>
    <property type="match status" value="1"/>
</dbReference>
<organism evidence="7">
    <name type="scientific">Caenorhabditis remanei</name>
    <name type="common">Caenorhabditis vulgaris</name>
    <dbReference type="NCBI Taxonomy" id="31234"/>
    <lineage>
        <taxon>Eukaryota</taxon>
        <taxon>Metazoa</taxon>
        <taxon>Ecdysozoa</taxon>
        <taxon>Nematoda</taxon>
        <taxon>Chromadorea</taxon>
        <taxon>Rhabditida</taxon>
        <taxon>Rhabditina</taxon>
        <taxon>Rhabditomorpha</taxon>
        <taxon>Rhabditoidea</taxon>
        <taxon>Rhabditidae</taxon>
        <taxon>Peloderinae</taxon>
        <taxon>Caenorhabditis</taxon>
    </lineage>
</organism>
<evidence type="ECO:0000259" key="5">
    <source>
        <dbReference type="PROSITE" id="PS50041"/>
    </source>
</evidence>
<dbReference type="InParanoid" id="E3MNG2"/>
<dbReference type="InterPro" id="IPR001304">
    <property type="entry name" value="C-type_lectin-like"/>
</dbReference>
<name>E3MNG2_CAERE</name>
<dbReference type="Gene3D" id="2.60.120.290">
    <property type="entry name" value="Spermadhesin, CUB domain"/>
    <property type="match status" value="2"/>
</dbReference>
<dbReference type="Pfam" id="PF00431">
    <property type="entry name" value="CUB"/>
    <property type="match status" value="2"/>
</dbReference>
<comment type="caution">
    <text evidence="2">Lacks conserved residue(s) required for the propagation of feature annotation.</text>
</comment>
<keyword evidence="1" id="KW-1015">Disulfide bond</keyword>
<evidence type="ECO:0000256" key="1">
    <source>
        <dbReference type="ARBA" id="ARBA00023157"/>
    </source>
</evidence>
<dbReference type="PROSITE" id="PS50041">
    <property type="entry name" value="C_TYPE_LECTIN_2"/>
    <property type="match status" value="1"/>
</dbReference>
<dbReference type="InterPro" id="IPR000859">
    <property type="entry name" value="CUB_dom"/>
</dbReference>
<evidence type="ECO:0000256" key="3">
    <source>
        <dbReference type="SAM" id="SignalP"/>
    </source>
</evidence>
<protein>
    <recommendedName>
        <fullName evidence="8">CUB domain-containing protein</fullName>
    </recommendedName>
</protein>
<evidence type="ECO:0000313" key="7">
    <source>
        <dbReference type="Proteomes" id="UP000008281"/>
    </source>
</evidence>
<dbReference type="Gene3D" id="3.10.100.10">
    <property type="entry name" value="Mannose-Binding Protein A, subunit A"/>
    <property type="match status" value="1"/>
</dbReference>
<dbReference type="HOGENOM" id="CLU_038088_0_0_1"/>
<evidence type="ECO:0008006" key="8">
    <source>
        <dbReference type="Google" id="ProtNLM"/>
    </source>
</evidence>
<feature type="chain" id="PRO_5003176043" description="CUB domain-containing protein" evidence="3">
    <location>
        <begin position="21"/>
        <end position="397"/>
    </location>
</feature>
<dbReference type="Pfam" id="PF00059">
    <property type="entry name" value="Lectin_C"/>
    <property type="match status" value="1"/>
</dbReference>
<feature type="domain" description="CUB" evidence="4">
    <location>
        <begin position="285"/>
        <end position="397"/>
    </location>
</feature>
<dbReference type="OrthoDB" id="5808499at2759"/>
<dbReference type="SMART" id="SM00042">
    <property type="entry name" value="CUB"/>
    <property type="match status" value="2"/>
</dbReference>
<keyword evidence="7" id="KW-1185">Reference proteome</keyword>
<keyword evidence="3" id="KW-0732">Signal</keyword>
<dbReference type="Proteomes" id="UP000008281">
    <property type="component" value="Unassembled WGS sequence"/>
</dbReference>
<dbReference type="InterPro" id="IPR053119">
    <property type="entry name" value="Cubilin_domain"/>
</dbReference>
<dbReference type="CDD" id="cd00037">
    <property type="entry name" value="CLECT"/>
    <property type="match status" value="1"/>
</dbReference>
<dbReference type="PANTHER" id="PTHR47761:SF4">
    <property type="entry name" value="C-TYPE LECTIN"/>
    <property type="match status" value="1"/>
</dbReference>
<proteinExistence type="predicted"/>
<dbReference type="OMA" id="NHCPSGW"/>
<dbReference type="InterPro" id="IPR016187">
    <property type="entry name" value="CTDL_fold"/>
</dbReference>
<dbReference type="InterPro" id="IPR016186">
    <property type="entry name" value="C-type_lectin-like/link_sf"/>
</dbReference>
<dbReference type="FunCoup" id="E3MNG2">
    <property type="interactions" value="5"/>
</dbReference>
<feature type="domain" description="C-type lectin" evidence="5">
    <location>
        <begin position="35"/>
        <end position="148"/>
    </location>
</feature>
<accession>E3MNG2</accession>
<evidence type="ECO:0000313" key="6">
    <source>
        <dbReference type="EMBL" id="EFP06026.1"/>
    </source>
</evidence>
<sequence length="397" mass="44958">MIAAVLTALLFASATQYATAADNNHCPSGWTFSTNTSYCYIQSSQYMTYSEADPYCQSIGGSQVFVFTTRELTWLTDFTSSSLVQPWIATTRNTTTNIWYNSDKTTPPRSYWTTGEPGVNGDCATFKGITTAGLKATQCYSLQPALCRQMPALCPTIKDYGGSSTRSGTIQSPGYPVQYYNNLDCWYTITCKFRNSLICQIVIVSAPKNTYITLLFNPYMVQDYVDYIDVYDGPNSSYPFLGTTDYWYFLRFDFESSNNSVSFKFHTDNIITDKGWQLTWNAKSNTPPISQSGQNGSFTSPNYPNDYDPYTEQLYYITAPLGFQVNVSITDFVTELNFDILEIYNSSYVSSNYLVANLSGPSIAPWSWVSPSRYVTMRFKSDYMVQKKGFSLFWFIQ</sequence>
<dbReference type="SUPFAM" id="SSF49854">
    <property type="entry name" value="Spermadhesin, CUB domain"/>
    <property type="match status" value="2"/>
</dbReference>
<evidence type="ECO:0000259" key="4">
    <source>
        <dbReference type="PROSITE" id="PS01180"/>
    </source>
</evidence>